<dbReference type="Proteomes" id="UP000717515">
    <property type="component" value="Unassembled WGS sequence"/>
</dbReference>
<dbReference type="Pfam" id="PF01596">
    <property type="entry name" value="Methyltransf_3"/>
    <property type="match status" value="1"/>
</dbReference>
<proteinExistence type="inferred from homology"/>
<comment type="similarity">
    <text evidence="4">Belongs to the class I-like SAM-binding methyltransferase superfamily. Cation-dependent O-methyltransferase family.</text>
</comment>
<feature type="compositionally biased region" description="Pro residues" evidence="5">
    <location>
        <begin position="264"/>
        <end position="273"/>
    </location>
</feature>
<dbReference type="SUPFAM" id="SSF53335">
    <property type="entry name" value="S-adenosyl-L-methionine-dependent methyltransferases"/>
    <property type="match status" value="1"/>
</dbReference>
<organism evidence="6 7">
    <name type="scientific">Mortierella alpina</name>
    <name type="common">Oleaginous fungus</name>
    <name type="synonym">Mortierella renispora</name>
    <dbReference type="NCBI Taxonomy" id="64518"/>
    <lineage>
        <taxon>Eukaryota</taxon>
        <taxon>Fungi</taxon>
        <taxon>Fungi incertae sedis</taxon>
        <taxon>Mucoromycota</taxon>
        <taxon>Mortierellomycotina</taxon>
        <taxon>Mortierellomycetes</taxon>
        <taxon>Mortierellales</taxon>
        <taxon>Mortierellaceae</taxon>
        <taxon>Mortierella</taxon>
    </lineage>
</organism>
<evidence type="ECO:0000256" key="4">
    <source>
        <dbReference type="ARBA" id="ARBA00023453"/>
    </source>
</evidence>
<evidence type="ECO:0000313" key="6">
    <source>
        <dbReference type="EMBL" id="KAG9325797.1"/>
    </source>
</evidence>
<protein>
    <recommendedName>
        <fullName evidence="8">O-methyltransferase</fullName>
    </recommendedName>
</protein>
<evidence type="ECO:0000256" key="1">
    <source>
        <dbReference type="ARBA" id="ARBA00022603"/>
    </source>
</evidence>
<dbReference type="PANTHER" id="PTHR10509:SF14">
    <property type="entry name" value="CAFFEOYL-COA O-METHYLTRANSFERASE 3-RELATED"/>
    <property type="match status" value="1"/>
</dbReference>
<dbReference type="InterPro" id="IPR029063">
    <property type="entry name" value="SAM-dependent_MTases_sf"/>
</dbReference>
<dbReference type="GO" id="GO:0008757">
    <property type="term" value="F:S-adenosylmethionine-dependent methyltransferase activity"/>
    <property type="evidence" value="ECO:0007669"/>
    <property type="project" value="TreeGrafter"/>
</dbReference>
<gene>
    <name evidence="6" type="ORF">KVV02_005721</name>
</gene>
<sequence>MMPSASASALHHHRRMMRAAWQGMRPAPRVATSSFHTSRPAAAMYPSFEGANSSSSSSSDSNSKSGFDALFRYSDQHSTPLPEKFATLHASSVEHYPGTADKTISAMQGHLLKLLMRMTRPKVVLELGCFMGYSAMAMADGMPDGSVLYTCELDSRAAQLARDLFEREGYTDQGVSENRQVAKIELLEGDGLASLKTLAKSKLKFDAVFIDADKGNYINYYNFIMDNDLLSDHGYILSDNTLFKGMVLQSPSQEDQAKNQASLPSPPSSPPLSPRSDASPRDAKKQKAAAMFQKTANHVDAFNRHVANDPRVDVVLLPVFDGLSVIMKKSNK</sequence>
<dbReference type="InterPro" id="IPR002935">
    <property type="entry name" value="SAM_O-MeTrfase"/>
</dbReference>
<dbReference type="EMBL" id="JAIFTL010000032">
    <property type="protein sequence ID" value="KAG9325797.1"/>
    <property type="molecule type" value="Genomic_DNA"/>
</dbReference>
<evidence type="ECO:0008006" key="8">
    <source>
        <dbReference type="Google" id="ProtNLM"/>
    </source>
</evidence>
<keyword evidence="3" id="KW-0949">S-adenosyl-L-methionine</keyword>
<dbReference type="PANTHER" id="PTHR10509">
    <property type="entry name" value="O-METHYLTRANSFERASE-RELATED"/>
    <property type="match status" value="1"/>
</dbReference>
<dbReference type="GO" id="GO:0008171">
    <property type="term" value="F:O-methyltransferase activity"/>
    <property type="evidence" value="ECO:0007669"/>
    <property type="project" value="InterPro"/>
</dbReference>
<evidence type="ECO:0000313" key="7">
    <source>
        <dbReference type="Proteomes" id="UP000717515"/>
    </source>
</evidence>
<dbReference type="InterPro" id="IPR050362">
    <property type="entry name" value="Cation-dep_OMT"/>
</dbReference>
<evidence type="ECO:0000256" key="2">
    <source>
        <dbReference type="ARBA" id="ARBA00022679"/>
    </source>
</evidence>
<evidence type="ECO:0000256" key="5">
    <source>
        <dbReference type="SAM" id="MobiDB-lite"/>
    </source>
</evidence>
<accession>A0A9P8AB85</accession>
<comment type="caution">
    <text evidence="6">The sequence shown here is derived from an EMBL/GenBank/DDBJ whole genome shotgun (WGS) entry which is preliminary data.</text>
</comment>
<keyword evidence="1" id="KW-0489">Methyltransferase</keyword>
<feature type="compositionally biased region" description="Polar residues" evidence="5">
    <location>
        <begin position="250"/>
        <end position="260"/>
    </location>
</feature>
<name>A0A9P8AB85_MORAP</name>
<dbReference type="CDD" id="cd02440">
    <property type="entry name" value="AdoMet_MTases"/>
    <property type="match status" value="1"/>
</dbReference>
<keyword evidence="2" id="KW-0808">Transferase</keyword>
<dbReference type="AlphaFoldDB" id="A0A9P8AB85"/>
<reference evidence="6" key="1">
    <citation type="submission" date="2021-07" db="EMBL/GenBank/DDBJ databases">
        <title>Draft genome of Mortierella alpina, strain LL118, isolated from an aspen leaf litter sample.</title>
        <authorList>
            <person name="Yang S."/>
            <person name="Vinatzer B.A."/>
        </authorList>
    </citation>
    <scope>NUCLEOTIDE SEQUENCE</scope>
    <source>
        <strain evidence="6">LL118</strain>
    </source>
</reference>
<dbReference type="Gene3D" id="3.40.50.150">
    <property type="entry name" value="Vaccinia Virus protein VP39"/>
    <property type="match status" value="1"/>
</dbReference>
<feature type="region of interest" description="Disordered" evidence="5">
    <location>
        <begin position="250"/>
        <end position="290"/>
    </location>
</feature>
<dbReference type="GO" id="GO:0032259">
    <property type="term" value="P:methylation"/>
    <property type="evidence" value="ECO:0007669"/>
    <property type="project" value="UniProtKB-KW"/>
</dbReference>
<evidence type="ECO:0000256" key="3">
    <source>
        <dbReference type="ARBA" id="ARBA00022691"/>
    </source>
</evidence>
<dbReference type="PROSITE" id="PS51682">
    <property type="entry name" value="SAM_OMT_I"/>
    <property type="match status" value="1"/>
</dbReference>